<dbReference type="PANTHER" id="PTHR43133:SF8">
    <property type="entry name" value="RNA POLYMERASE SIGMA FACTOR HI_1459-RELATED"/>
    <property type="match status" value="1"/>
</dbReference>
<dbReference type="Gene3D" id="1.10.1740.10">
    <property type="match status" value="1"/>
</dbReference>
<gene>
    <name evidence="8" type="ORF">GCM10023226_08580</name>
</gene>
<evidence type="ECO:0000256" key="5">
    <source>
        <dbReference type="ARBA" id="ARBA00023163"/>
    </source>
</evidence>
<protein>
    <submittedName>
        <fullName evidence="8">Sigma-70 family RNA polymerase sigma factor</fullName>
    </submittedName>
</protein>
<proteinExistence type="inferred from homology"/>
<evidence type="ECO:0000256" key="2">
    <source>
        <dbReference type="ARBA" id="ARBA00023015"/>
    </source>
</evidence>
<accession>A0ABP8VWG0</accession>
<dbReference type="Proteomes" id="UP001500621">
    <property type="component" value="Unassembled WGS sequence"/>
</dbReference>
<evidence type="ECO:0000313" key="9">
    <source>
        <dbReference type="Proteomes" id="UP001500621"/>
    </source>
</evidence>
<evidence type="ECO:0000256" key="3">
    <source>
        <dbReference type="ARBA" id="ARBA00023082"/>
    </source>
</evidence>
<dbReference type="RefSeq" id="WP_345262981.1">
    <property type="nucleotide sequence ID" value="NZ_BAABIM010000001.1"/>
</dbReference>
<evidence type="ECO:0000313" key="8">
    <source>
        <dbReference type="EMBL" id="GAA4673782.1"/>
    </source>
</evidence>
<comment type="similarity">
    <text evidence="1">Belongs to the sigma-70 factor family. ECF subfamily.</text>
</comment>
<dbReference type="InterPro" id="IPR014284">
    <property type="entry name" value="RNA_pol_sigma-70_dom"/>
</dbReference>
<dbReference type="Pfam" id="PF08281">
    <property type="entry name" value="Sigma70_r4_2"/>
    <property type="match status" value="1"/>
</dbReference>
<keyword evidence="3" id="KW-0731">Sigma factor</keyword>
<keyword evidence="5" id="KW-0804">Transcription</keyword>
<name>A0ABP8VWG0_9ACTN</name>
<dbReference type="SUPFAM" id="SSF88946">
    <property type="entry name" value="Sigma2 domain of RNA polymerase sigma factors"/>
    <property type="match status" value="1"/>
</dbReference>
<evidence type="ECO:0000259" key="6">
    <source>
        <dbReference type="Pfam" id="PF04542"/>
    </source>
</evidence>
<dbReference type="InterPro" id="IPR013325">
    <property type="entry name" value="RNA_pol_sigma_r2"/>
</dbReference>
<dbReference type="InterPro" id="IPR013324">
    <property type="entry name" value="RNA_pol_sigma_r3/r4-like"/>
</dbReference>
<reference evidence="9" key="1">
    <citation type="journal article" date="2019" name="Int. J. Syst. Evol. Microbiol.">
        <title>The Global Catalogue of Microorganisms (GCM) 10K type strain sequencing project: providing services to taxonomists for standard genome sequencing and annotation.</title>
        <authorList>
            <consortium name="The Broad Institute Genomics Platform"/>
            <consortium name="The Broad Institute Genome Sequencing Center for Infectious Disease"/>
            <person name="Wu L."/>
            <person name="Ma J."/>
        </authorList>
    </citation>
    <scope>NUCLEOTIDE SEQUENCE [LARGE SCALE GENOMIC DNA]</scope>
    <source>
        <strain evidence="9">JCM 18127</strain>
    </source>
</reference>
<evidence type="ECO:0000256" key="1">
    <source>
        <dbReference type="ARBA" id="ARBA00010641"/>
    </source>
</evidence>
<dbReference type="EMBL" id="BAABIM010000001">
    <property type="protein sequence ID" value="GAA4673782.1"/>
    <property type="molecule type" value="Genomic_DNA"/>
</dbReference>
<sequence length="170" mass="19079">MAPDQRFDALARELIEPLRRFLARRADPATAEDALAETLLVLWRRLDDVPEQPLPWAYAVARNCLANALRGERRQARLAARAASMEQPQVEEGPEVVLGVDDELATALAALPEQDAELLRLWAWEQLEPREIAEVLEITANAVSVRLHRARARLRAQLERVPGEVETPGL</sequence>
<evidence type="ECO:0000259" key="7">
    <source>
        <dbReference type="Pfam" id="PF08281"/>
    </source>
</evidence>
<evidence type="ECO:0000256" key="4">
    <source>
        <dbReference type="ARBA" id="ARBA00023125"/>
    </source>
</evidence>
<keyword evidence="4" id="KW-0238">DNA-binding</keyword>
<dbReference type="NCBIfam" id="TIGR02937">
    <property type="entry name" value="sigma70-ECF"/>
    <property type="match status" value="1"/>
</dbReference>
<dbReference type="InterPro" id="IPR039425">
    <property type="entry name" value="RNA_pol_sigma-70-like"/>
</dbReference>
<dbReference type="InterPro" id="IPR036388">
    <property type="entry name" value="WH-like_DNA-bd_sf"/>
</dbReference>
<dbReference type="Gene3D" id="1.10.10.10">
    <property type="entry name" value="Winged helix-like DNA-binding domain superfamily/Winged helix DNA-binding domain"/>
    <property type="match status" value="1"/>
</dbReference>
<feature type="domain" description="RNA polymerase sigma-70 region 2" evidence="6">
    <location>
        <begin position="17"/>
        <end position="74"/>
    </location>
</feature>
<dbReference type="PANTHER" id="PTHR43133">
    <property type="entry name" value="RNA POLYMERASE ECF-TYPE SIGMA FACTO"/>
    <property type="match status" value="1"/>
</dbReference>
<keyword evidence="9" id="KW-1185">Reference proteome</keyword>
<dbReference type="Pfam" id="PF04542">
    <property type="entry name" value="Sigma70_r2"/>
    <property type="match status" value="1"/>
</dbReference>
<organism evidence="8 9">
    <name type="scientific">Nocardioides nanhaiensis</name>
    <dbReference type="NCBI Taxonomy" id="1476871"/>
    <lineage>
        <taxon>Bacteria</taxon>
        <taxon>Bacillati</taxon>
        <taxon>Actinomycetota</taxon>
        <taxon>Actinomycetes</taxon>
        <taxon>Propionibacteriales</taxon>
        <taxon>Nocardioidaceae</taxon>
        <taxon>Nocardioides</taxon>
    </lineage>
</organism>
<dbReference type="SUPFAM" id="SSF88659">
    <property type="entry name" value="Sigma3 and sigma4 domains of RNA polymerase sigma factors"/>
    <property type="match status" value="1"/>
</dbReference>
<dbReference type="InterPro" id="IPR013249">
    <property type="entry name" value="RNA_pol_sigma70_r4_t2"/>
</dbReference>
<keyword evidence="2" id="KW-0805">Transcription regulation</keyword>
<feature type="domain" description="RNA polymerase sigma factor 70 region 4 type 2" evidence="7">
    <location>
        <begin position="102"/>
        <end position="154"/>
    </location>
</feature>
<comment type="caution">
    <text evidence="8">The sequence shown here is derived from an EMBL/GenBank/DDBJ whole genome shotgun (WGS) entry which is preliminary data.</text>
</comment>
<dbReference type="InterPro" id="IPR007627">
    <property type="entry name" value="RNA_pol_sigma70_r2"/>
</dbReference>